<reference evidence="5" key="1">
    <citation type="submission" date="2014-09" db="EMBL/GenBank/DDBJ databases">
        <authorList>
            <person name="Magalhaes I.L.F."/>
            <person name="Oliveira U."/>
            <person name="Santos F.R."/>
            <person name="Vidigal T.H.D.A."/>
            <person name="Brescovit A.D."/>
            <person name="Santos A.J."/>
        </authorList>
    </citation>
    <scope>NUCLEOTIDE SEQUENCE</scope>
    <source>
        <tissue evidence="5">Shoot tissue taken approximately 20 cm above the soil surface</tissue>
    </source>
</reference>
<keyword evidence="3" id="KW-0809">Transit peptide</keyword>
<comment type="similarity">
    <text evidence="1">Belongs to the PPR family. P subfamily.</text>
</comment>
<dbReference type="InterPro" id="IPR011990">
    <property type="entry name" value="TPR-like_helical_dom_sf"/>
</dbReference>
<evidence type="ECO:0000256" key="1">
    <source>
        <dbReference type="ARBA" id="ARBA00007626"/>
    </source>
</evidence>
<keyword evidence="2" id="KW-0677">Repeat</keyword>
<sequence length="96" mass="10192">MMPEPGCAPNVFTPSVILKGLCDDGRSLEAFELLRTMAGDGDETNVVSYNAVIDGHFKDGKVEDAVKLFDEMCDQGVSLDTVTTAQSSTSCARSGQ</sequence>
<proteinExistence type="inferred from homology"/>
<dbReference type="PROSITE" id="PS51375">
    <property type="entry name" value="PPR"/>
    <property type="match status" value="1"/>
</dbReference>
<evidence type="ECO:0008006" key="6">
    <source>
        <dbReference type="Google" id="ProtNLM"/>
    </source>
</evidence>
<feature type="repeat" description="PPR" evidence="4">
    <location>
        <begin position="45"/>
        <end position="79"/>
    </location>
</feature>
<evidence type="ECO:0000256" key="4">
    <source>
        <dbReference type="PROSITE-ProRule" id="PRU00708"/>
    </source>
</evidence>
<dbReference type="PANTHER" id="PTHR47941">
    <property type="entry name" value="PENTATRICOPEPTIDE REPEAT-CONTAINING PROTEIN 3, MITOCHONDRIAL"/>
    <property type="match status" value="1"/>
</dbReference>
<dbReference type="NCBIfam" id="TIGR00756">
    <property type="entry name" value="PPR"/>
    <property type="match status" value="1"/>
</dbReference>
<protein>
    <recommendedName>
        <fullName evidence="6">Pentatricopeptide repeat-containing protein</fullName>
    </recommendedName>
</protein>
<dbReference type="Gene3D" id="1.25.40.10">
    <property type="entry name" value="Tetratricopeptide repeat domain"/>
    <property type="match status" value="1"/>
</dbReference>
<evidence type="ECO:0000256" key="3">
    <source>
        <dbReference type="ARBA" id="ARBA00022946"/>
    </source>
</evidence>
<accession>A0A0A9H9R2</accession>
<dbReference type="InterPro" id="IPR002885">
    <property type="entry name" value="PPR_rpt"/>
</dbReference>
<reference evidence="5" key="2">
    <citation type="journal article" date="2015" name="Data Brief">
        <title>Shoot transcriptome of the giant reed, Arundo donax.</title>
        <authorList>
            <person name="Barrero R.A."/>
            <person name="Guerrero F.D."/>
            <person name="Moolhuijzen P."/>
            <person name="Goolsby J.A."/>
            <person name="Tidwell J."/>
            <person name="Bellgard S.E."/>
            <person name="Bellgard M.I."/>
        </authorList>
    </citation>
    <scope>NUCLEOTIDE SEQUENCE</scope>
    <source>
        <tissue evidence="5">Shoot tissue taken approximately 20 cm above the soil surface</tissue>
    </source>
</reference>
<evidence type="ECO:0000256" key="2">
    <source>
        <dbReference type="ARBA" id="ARBA00022737"/>
    </source>
</evidence>
<dbReference type="Pfam" id="PF12854">
    <property type="entry name" value="PPR_1"/>
    <property type="match status" value="1"/>
</dbReference>
<evidence type="ECO:0000313" key="5">
    <source>
        <dbReference type="EMBL" id="JAE32549.1"/>
    </source>
</evidence>
<organism evidence="5">
    <name type="scientific">Arundo donax</name>
    <name type="common">Giant reed</name>
    <name type="synonym">Donax arundinaceus</name>
    <dbReference type="NCBI Taxonomy" id="35708"/>
    <lineage>
        <taxon>Eukaryota</taxon>
        <taxon>Viridiplantae</taxon>
        <taxon>Streptophyta</taxon>
        <taxon>Embryophyta</taxon>
        <taxon>Tracheophyta</taxon>
        <taxon>Spermatophyta</taxon>
        <taxon>Magnoliopsida</taxon>
        <taxon>Liliopsida</taxon>
        <taxon>Poales</taxon>
        <taxon>Poaceae</taxon>
        <taxon>PACMAD clade</taxon>
        <taxon>Arundinoideae</taxon>
        <taxon>Arundineae</taxon>
        <taxon>Arundo</taxon>
    </lineage>
</organism>
<dbReference type="Pfam" id="PF13041">
    <property type="entry name" value="PPR_2"/>
    <property type="match status" value="1"/>
</dbReference>
<name>A0A0A9H9R2_ARUDO</name>
<dbReference type="EMBL" id="GBRH01165347">
    <property type="protein sequence ID" value="JAE32549.1"/>
    <property type="molecule type" value="Transcribed_RNA"/>
</dbReference>
<dbReference type="AlphaFoldDB" id="A0A0A9H9R2"/>